<dbReference type="SUPFAM" id="SSF49854">
    <property type="entry name" value="Spermadhesin, CUB domain"/>
    <property type="match status" value="2"/>
</dbReference>
<evidence type="ECO:0000313" key="5">
    <source>
        <dbReference type="EMBL" id="KAK7881368.1"/>
    </source>
</evidence>
<dbReference type="EMBL" id="JBBPFD010000022">
    <property type="protein sequence ID" value="KAK7881368.1"/>
    <property type="molecule type" value="Genomic_DNA"/>
</dbReference>
<dbReference type="Pfam" id="PF00431">
    <property type="entry name" value="CUB"/>
    <property type="match status" value="3"/>
</dbReference>
<dbReference type="PROSITE" id="PS01180">
    <property type="entry name" value="CUB"/>
    <property type="match status" value="2"/>
</dbReference>
<comment type="caution">
    <text evidence="5">The sequence shown here is derived from an EMBL/GenBank/DDBJ whole genome shotgun (WGS) entry which is preliminary data.</text>
</comment>
<dbReference type="InterPro" id="IPR035914">
    <property type="entry name" value="Sperma_CUB_dom_sf"/>
</dbReference>
<keyword evidence="6" id="KW-1185">Reference proteome</keyword>
<sequence>MTSPSGVIVSPGHPNTYPHGANCTWFISVDPGNLIRLSFDSFNLEYHSNCNYDYVELYDNGTVETGTKLDATELLKNKAHRTGPALAIDKGGQCPPRRTVCPPNRPLPPGGNAYQIGQQQTGLSAVQAFCGRSVPPSVTSTDSLLTLLFVSDTSLSVEGFSARYVSINASTDCSESFTSSTGSFFSPNYPNYYPNGRDCFFTITVQVNLQIMLNFTDFELEVPRRPATLTL</sequence>
<evidence type="ECO:0000256" key="1">
    <source>
        <dbReference type="ARBA" id="ARBA00022737"/>
    </source>
</evidence>
<dbReference type="PANTHER" id="PTHR24251">
    <property type="entry name" value="OVOCHYMASE-RELATED"/>
    <property type="match status" value="1"/>
</dbReference>
<proteinExistence type="predicted"/>
<reference evidence="6" key="1">
    <citation type="submission" date="2024-04" db="EMBL/GenBank/DDBJ databases">
        <title>Salinicola lusitanus LLJ914,a marine bacterium isolated from the Okinawa Trough.</title>
        <authorList>
            <person name="Li J."/>
        </authorList>
    </citation>
    <scope>NUCLEOTIDE SEQUENCE [LARGE SCALE GENOMIC DNA]</scope>
</reference>
<dbReference type="AlphaFoldDB" id="A0AAW0MXX3"/>
<evidence type="ECO:0000313" key="6">
    <source>
        <dbReference type="Proteomes" id="UP001460270"/>
    </source>
</evidence>
<accession>A0AAW0MXX3</accession>
<organism evidence="5 6">
    <name type="scientific">Mugilogobius chulae</name>
    <name type="common">yellowstripe goby</name>
    <dbReference type="NCBI Taxonomy" id="88201"/>
    <lineage>
        <taxon>Eukaryota</taxon>
        <taxon>Metazoa</taxon>
        <taxon>Chordata</taxon>
        <taxon>Craniata</taxon>
        <taxon>Vertebrata</taxon>
        <taxon>Euteleostomi</taxon>
        <taxon>Actinopterygii</taxon>
        <taxon>Neopterygii</taxon>
        <taxon>Teleostei</taxon>
        <taxon>Neoteleostei</taxon>
        <taxon>Acanthomorphata</taxon>
        <taxon>Gobiaria</taxon>
        <taxon>Gobiiformes</taxon>
        <taxon>Gobioidei</taxon>
        <taxon>Gobiidae</taxon>
        <taxon>Gobionellinae</taxon>
        <taxon>Mugilogobius</taxon>
    </lineage>
</organism>
<keyword evidence="1" id="KW-0677">Repeat</keyword>
<evidence type="ECO:0000256" key="2">
    <source>
        <dbReference type="ARBA" id="ARBA00023157"/>
    </source>
</evidence>
<comment type="caution">
    <text evidence="3">Lacks conserved residue(s) required for the propagation of feature annotation.</text>
</comment>
<feature type="domain" description="CUB" evidence="4">
    <location>
        <begin position="1"/>
        <end position="167"/>
    </location>
</feature>
<dbReference type="SMART" id="SM00042">
    <property type="entry name" value="CUB"/>
    <property type="match status" value="1"/>
</dbReference>
<dbReference type="CDD" id="cd00041">
    <property type="entry name" value="CUB"/>
    <property type="match status" value="2"/>
</dbReference>
<evidence type="ECO:0000259" key="4">
    <source>
        <dbReference type="PROSITE" id="PS01180"/>
    </source>
</evidence>
<dbReference type="Gene3D" id="2.60.120.290">
    <property type="entry name" value="Spermadhesin, CUB domain"/>
    <property type="match status" value="2"/>
</dbReference>
<gene>
    <name evidence="5" type="ORF">WMY93_029777</name>
</gene>
<protein>
    <recommendedName>
        <fullName evidence="4">CUB domain-containing protein</fullName>
    </recommendedName>
</protein>
<dbReference type="Proteomes" id="UP001460270">
    <property type="component" value="Unassembled WGS sequence"/>
</dbReference>
<name>A0AAW0MXX3_9GOBI</name>
<dbReference type="InterPro" id="IPR000859">
    <property type="entry name" value="CUB_dom"/>
</dbReference>
<evidence type="ECO:0000256" key="3">
    <source>
        <dbReference type="PROSITE-ProRule" id="PRU00059"/>
    </source>
</evidence>
<feature type="domain" description="CUB" evidence="4">
    <location>
        <begin position="173"/>
        <end position="231"/>
    </location>
</feature>
<keyword evidence="2" id="KW-1015">Disulfide bond</keyword>